<evidence type="ECO:0000256" key="2">
    <source>
        <dbReference type="ARBA" id="ARBA00022475"/>
    </source>
</evidence>
<feature type="transmembrane region" description="Helical" evidence="7">
    <location>
        <begin position="235"/>
        <end position="258"/>
    </location>
</feature>
<keyword evidence="9" id="KW-1185">Reference proteome</keyword>
<evidence type="ECO:0000313" key="9">
    <source>
        <dbReference type="Proteomes" id="UP000010798"/>
    </source>
</evidence>
<keyword evidence="8" id="KW-0449">Lipoprotein</keyword>
<dbReference type="EMBL" id="CP003364">
    <property type="protein sequence ID" value="AGA29465.1"/>
    <property type="molecule type" value="Genomic_DNA"/>
</dbReference>
<dbReference type="InterPro" id="IPR001640">
    <property type="entry name" value="Lgt"/>
</dbReference>
<comment type="catalytic activity">
    <reaction evidence="7">
        <text>L-cysteinyl-[prolipoprotein] + a 1,2-diacyl-sn-glycero-3-phospho-(1'-sn-glycerol) = an S-1,2-diacyl-sn-glyceryl-L-cysteinyl-[prolipoprotein] + sn-glycerol 1-phosphate + H(+)</text>
        <dbReference type="Rhea" id="RHEA:56712"/>
        <dbReference type="Rhea" id="RHEA-COMP:14679"/>
        <dbReference type="Rhea" id="RHEA-COMP:14680"/>
        <dbReference type="ChEBI" id="CHEBI:15378"/>
        <dbReference type="ChEBI" id="CHEBI:29950"/>
        <dbReference type="ChEBI" id="CHEBI:57685"/>
        <dbReference type="ChEBI" id="CHEBI:64716"/>
        <dbReference type="ChEBI" id="CHEBI:140658"/>
        <dbReference type="EC" id="2.5.1.145"/>
    </reaction>
</comment>
<dbReference type="eggNOG" id="COG0682">
    <property type="taxonomic scope" value="Bacteria"/>
</dbReference>
<proteinExistence type="inferred from homology"/>
<evidence type="ECO:0000256" key="4">
    <source>
        <dbReference type="ARBA" id="ARBA00022692"/>
    </source>
</evidence>
<sequence>MRQILFTIPIFGVPIFGYGTMLFLAFIGSTQLAAWRARREKLDPELLYDLALWVFIGGLVGARLFYVIQYWGDRIRTVGDIFRIWEGGIVLYGSIMGGTAAFFFYRFLRPFPLRPLLDVVAPSLALGVALGRFGCFLNGCCYGDFCDLPVGVAFPKNSPPWNAQVVSRLIDAKAHWSLPVHPTQIYSSLDGLILLLLLTAYYPLRRRDGEVMALLMVTYPISRFLIEYLRNDEGAIFAGLTISQNISVLLFAWGLLYWNYLRRLPEGRYADQKAEPVLVAK</sequence>
<keyword evidence="4 7" id="KW-0812">Transmembrane</keyword>
<comment type="pathway">
    <text evidence="7">Protein modification; lipoprotein biosynthesis (diacylglyceryl transfer).</text>
</comment>
<evidence type="ECO:0000256" key="3">
    <source>
        <dbReference type="ARBA" id="ARBA00022679"/>
    </source>
</evidence>
<dbReference type="NCBIfam" id="TIGR00544">
    <property type="entry name" value="lgt"/>
    <property type="match status" value="1"/>
</dbReference>
<feature type="transmembrane region" description="Helical" evidence="7">
    <location>
        <begin position="89"/>
        <end position="108"/>
    </location>
</feature>
<feature type="transmembrane region" description="Helical" evidence="7">
    <location>
        <begin position="211"/>
        <end position="229"/>
    </location>
</feature>
<gene>
    <name evidence="7" type="primary">lgt</name>
    <name evidence="8" type="ordered locus">Sinac_5315</name>
</gene>
<dbReference type="PANTHER" id="PTHR30589:SF0">
    <property type="entry name" value="PHOSPHATIDYLGLYCEROL--PROLIPOPROTEIN DIACYLGLYCERYL TRANSFERASE"/>
    <property type="match status" value="1"/>
</dbReference>
<keyword evidence="5 7" id="KW-1133">Transmembrane helix</keyword>
<dbReference type="HOGENOM" id="CLU_013386_1_2_0"/>
<keyword evidence="2 7" id="KW-1003">Cell membrane</keyword>
<dbReference type="HAMAP" id="MF_01147">
    <property type="entry name" value="Lgt"/>
    <property type="match status" value="1"/>
</dbReference>
<keyword evidence="3 7" id="KW-0808">Transferase</keyword>
<comment type="subcellular location">
    <subcellularLocation>
        <location evidence="7">Cell inner membrane</location>
        <topology evidence="7">Multi-pass membrane protein</topology>
    </subcellularLocation>
</comment>
<dbReference type="Proteomes" id="UP000010798">
    <property type="component" value="Chromosome"/>
</dbReference>
<dbReference type="Pfam" id="PF01790">
    <property type="entry name" value="LGT"/>
    <property type="match status" value="1"/>
</dbReference>
<keyword evidence="7" id="KW-0997">Cell inner membrane</keyword>
<evidence type="ECO:0000256" key="1">
    <source>
        <dbReference type="ARBA" id="ARBA00007150"/>
    </source>
</evidence>
<dbReference type="EC" id="2.5.1.145" evidence="7"/>
<name>L0DKW1_SINAD</name>
<evidence type="ECO:0000256" key="6">
    <source>
        <dbReference type="ARBA" id="ARBA00023136"/>
    </source>
</evidence>
<dbReference type="GO" id="GO:0008961">
    <property type="term" value="F:phosphatidylglycerol-prolipoprotein diacylglyceryl transferase activity"/>
    <property type="evidence" value="ECO:0007669"/>
    <property type="project" value="UniProtKB-UniRule"/>
</dbReference>
<evidence type="ECO:0000256" key="7">
    <source>
        <dbReference type="HAMAP-Rule" id="MF_01147"/>
    </source>
</evidence>
<dbReference type="RefSeq" id="WP_015248568.1">
    <property type="nucleotide sequence ID" value="NC_019892.1"/>
</dbReference>
<accession>L0DKW1</accession>
<evidence type="ECO:0000313" key="8">
    <source>
        <dbReference type="EMBL" id="AGA29465.1"/>
    </source>
</evidence>
<organism evidence="8 9">
    <name type="scientific">Singulisphaera acidiphila (strain ATCC BAA-1392 / DSM 18658 / VKM B-2454 / MOB10)</name>
    <dbReference type="NCBI Taxonomy" id="886293"/>
    <lineage>
        <taxon>Bacteria</taxon>
        <taxon>Pseudomonadati</taxon>
        <taxon>Planctomycetota</taxon>
        <taxon>Planctomycetia</taxon>
        <taxon>Isosphaerales</taxon>
        <taxon>Isosphaeraceae</taxon>
        <taxon>Singulisphaera</taxon>
    </lineage>
</organism>
<reference evidence="8 9" key="1">
    <citation type="submission" date="2012-02" db="EMBL/GenBank/DDBJ databases">
        <title>Complete sequence of chromosome of Singulisphaera acidiphila DSM 18658.</title>
        <authorList>
            <consortium name="US DOE Joint Genome Institute (JGI-PGF)"/>
            <person name="Lucas S."/>
            <person name="Copeland A."/>
            <person name="Lapidus A."/>
            <person name="Glavina del Rio T."/>
            <person name="Dalin E."/>
            <person name="Tice H."/>
            <person name="Bruce D."/>
            <person name="Goodwin L."/>
            <person name="Pitluck S."/>
            <person name="Peters L."/>
            <person name="Ovchinnikova G."/>
            <person name="Chertkov O."/>
            <person name="Kyrpides N."/>
            <person name="Mavromatis K."/>
            <person name="Ivanova N."/>
            <person name="Brettin T."/>
            <person name="Detter J.C."/>
            <person name="Han C."/>
            <person name="Larimer F."/>
            <person name="Land M."/>
            <person name="Hauser L."/>
            <person name="Markowitz V."/>
            <person name="Cheng J.-F."/>
            <person name="Hugenholtz P."/>
            <person name="Woyke T."/>
            <person name="Wu D."/>
            <person name="Tindall B."/>
            <person name="Pomrenke H."/>
            <person name="Brambilla E."/>
            <person name="Klenk H.-P."/>
            <person name="Eisen J.A."/>
        </authorList>
    </citation>
    <scope>NUCLEOTIDE SEQUENCE [LARGE SCALE GENOMIC DNA]</scope>
    <source>
        <strain evidence="9">ATCC BAA-1392 / DSM 18658 / VKM B-2454 / MOB10</strain>
    </source>
</reference>
<dbReference type="PANTHER" id="PTHR30589">
    <property type="entry name" value="PROLIPOPROTEIN DIACYLGLYCERYL TRANSFERASE"/>
    <property type="match status" value="1"/>
</dbReference>
<dbReference type="GO" id="GO:0042158">
    <property type="term" value="P:lipoprotein biosynthetic process"/>
    <property type="evidence" value="ECO:0007669"/>
    <property type="project" value="UniProtKB-UniRule"/>
</dbReference>
<dbReference type="AlphaFoldDB" id="L0DKW1"/>
<dbReference type="OrthoDB" id="871140at2"/>
<feature type="binding site" evidence="7">
    <location>
        <position position="132"/>
    </location>
    <ligand>
        <name>a 1,2-diacyl-sn-glycero-3-phospho-(1'-sn-glycerol)</name>
        <dbReference type="ChEBI" id="CHEBI:64716"/>
    </ligand>
</feature>
<evidence type="ECO:0000256" key="5">
    <source>
        <dbReference type="ARBA" id="ARBA00022989"/>
    </source>
</evidence>
<dbReference type="STRING" id="886293.Sinac_5315"/>
<dbReference type="GO" id="GO:0005886">
    <property type="term" value="C:plasma membrane"/>
    <property type="evidence" value="ECO:0007669"/>
    <property type="project" value="UniProtKB-SubCell"/>
</dbReference>
<feature type="transmembrane region" description="Helical" evidence="7">
    <location>
        <begin position="50"/>
        <end position="68"/>
    </location>
</feature>
<dbReference type="KEGG" id="saci:Sinac_5315"/>
<comment type="function">
    <text evidence="7">Catalyzes the transfer of the diacylglyceryl group from phosphatidylglycerol to the sulfhydryl group of the N-terminal cysteine of a prolipoprotein, the first step in the formation of mature lipoproteins.</text>
</comment>
<feature type="transmembrane region" description="Helical" evidence="7">
    <location>
        <begin position="185"/>
        <end position="204"/>
    </location>
</feature>
<dbReference type="UniPathway" id="UPA00664"/>
<keyword evidence="6 7" id="KW-0472">Membrane</keyword>
<protein>
    <recommendedName>
        <fullName evidence="7">Phosphatidylglycerol--prolipoprotein diacylglyceryl transferase</fullName>
        <ecNumber evidence="7">2.5.1.145</ecNumber>
    </recommendedName>
</protein>
<comment type="similarity">
    <text evidence="1 7">Belongs to the Lgt family.</text>
</comment>
<feature type="transmembrane region" description="Helical" evidence="7">
    <location>
        <begin position="7"/>
        <end position="30"/>
    </location>
</feature>